<proteinExistence type="predicted"/>
<keyword evidence="2" id="KW-1185">Reference proteome</keyword>
<name>A0ACD1A8K4_9FIRM</name>
<organism evidence="1 2">
    <name type="scientific">Anoxybacterium hadale</name>
    <dbReference type="NCBI Taxonomy" id="3408580"/>
    <lineage>
        <taxon>Bacteria</taxon>
        <taxon>Bacillati</taxon>
        <taxon>Bacillota</taxon>
        <taxon>Clostridia</taxon>
        <taxon>Peptostreptococcales</taxon>
        <taxon>Anaerovoracaceae</taxon>
        <taxon>Anoxybacterium</taxon>
    </lineage>
</organism>
<evidence type="ECO:0000313" key="2">
    <source>
        <dbReference type="Proteomes" id="UP000594014"/>
    </source>
</evidence>
<gene>
    <name evidence="1" type="ORF">FRZ06_04615</name>
</gene>
<accession>A0ACD1A8K4</accession>
<protein>
    <submittedName>
        <fullName evidence="1">PAS domain S-box protein</fullName>
    </submittedName>
</protein>
<dbReference type="Proteomes" id="UP000594014">
    <property type="component" value="Chromosome"/>
</dbReference>
<reference evidence="1" key="1">
    <citation type="submission" date="2019-08" db="EMBL/GenBank/DDBJ databases">
        <title>Genome sequence of Clostridiales bacterium MT110.</title>
        <authorList>
            <person name="Cao J."/>
        </authorList>
    </citation>
    <scope>NUCLEOTIDE SEQUENCE</scope>
    <source>
        <strain evidence="1">MT110</strain>
    </source>
</reference>
<evidence type="ECO:0000313" key="1">
    <source>
        <dbReference type="EMBL" id="QOX62680.1"/>
    </source>
</evidence>
<dbReference type="EMBL" id="CP042469">
    <property type="protein sequence ID" value="QOX62680.1"/>
    <property type="molecule type" value="Genomic_DNA"/>
</dbReference>
<sequence>MSREVNPKKDYIINSHERCRQYKVEQDRVFSKKIISGNELYRKFETKRELIDTADFFMNRLYNFVKGSNFFSILTDEEGCILSIIGDESILSEAFSLKMVPGAYMDERSIGTNSMGTTLFEGKPVQVSGEEHYIKAYHRWTCSASPIRNTRGEIIGSIDLTGFSESVNLHTLGMVVAAANAIEEMIDIKRYNEELSMEKKFTETILESIDAGILTADLDGNIKTANHHAADLFGYSQNEIKSMQASDLLDDWVKVRNAIINKKSFVDSEVFVNSKRKKLQFNLSAYPNYDSEQKLRNIVFVFVEARKIRKLANKIMGHQAIYTFEKIIGQDKKFTRIIEYAKKIADSRSNVLIMGESGTGKELFAQAIHNYSSRHDEPFVAINCGAIPRNLIESELFGYEGGAFTGAKNSGQPGKFEIADGGTIFLDEIGEMPLDMQTRLLRVIEEGIVIRVGSNKEILVDARVIAATNKDLNEEVKKGNFRKDLYYRLNVLPIRLMPLRERKGDIPLLSQYFMERIARKLKKKSIPINDETMKALLEYEWPGNIRELENMIELIVNTESLPESFMKFMPDTQIKSNSEFTLKHQELAESDIAEEILNLELMEKLHILKALNRYDGNISLCAKTLGIGRNTLYRKMEYYGIRCSDSERVSSYMA</sequence>